<evidence type="ECO:0000313" key="1">
    <source>
        <dbReference type="EMBL" id="KAJ3228457.1"/>
    </source>
</evidence>
<evidence type="ECO:0000313" key="2">
    <source>
        <dbReference type="Proteomes" id="UP001211065"/>
    </source>
</evidence>
<accession>A0AAD5UBM1</accession>
<keyword evidence="2" id="KW-1185">Reference proteome</keyword>
<reference evidence="1" key="1">
    <citation type="submission" date="2020-05" db="EMBL/GenBank/DDBJ databases">
        <title>Phylogenomic resolution of chytrid fungi.</title>
        <authorList>
            <person name="Stajich J.E."/>
            <person name="Amses K."/>
            <person name="Simmons R."/>
            <person name="Seto K."/>
            <person name="Myers J."/>
            <person name="Bonds A."/>
            <person name="Quandt C.A."/>
            <person name="Barry K."/>
            <person name="Liu P."/>
            <person name="Grigoriev I."/>
            <person name="Longcore J.E."/>
            <person name="James T.Y."/>
        </authorList>
    </citation>
    <scope>NUCLEOTIDE SEQUENCE</scope>
    <source>
        <strain evidence="1">JEL0476</strain>
    </source>
</reference>
<comment type="caution">
    <text evidence="1">The sequence shown here is derived from an EMBL/GenBank/DDBJ whole genome shotgun (WGS) entry which is preliminary data.</text>
</comment>
<dbReference type="AlphaFoldDB" id="A0AAD5UBM1"/>
<organism evidence="1 2">
    <name type="scientific">Clydaea vesicula</name>
    <dbReference type="NCBI Taxonomy" id="447962"/>
    <lineage>
        <taxon>Eukaryota</taxon>
        <taxon>Fungi</taxon>
        <taxon>Fungi incertae sedis</taxon>
        <taxon>Chytridiomycota</taxon>
        <taxon>Chytridiomycota incertae sedis</taxon>
        <taxon>Chytridiomycetes</taxon>
        <taxon>Lobulomycetales</taxon>
        <taxon>Lobulomycetaceae</taxon>
        <taxon>Clydaea</taxon>
    </lineage>
</organism>
<proteinExistence type="predicted"/>
<protein>
    <submittedName>
        <fullName evidence="1">Uncharacterized protein</fullName>
    </submittedName>
</protein>
<name>A0AAD5UBM1_9FUNG</name>
<dbReference type="Proteomes" id="UP001211065">
    <property type="component" value="Unassembled WGS sequence"/>
</dbReference>
<gene>
    <name evidence="1" type="ORF">HK099_000012</name>
</gene>
<dbReference type="EMBL" id="JADGJW010000001">
    <property type="protein sequence ID" value="KAJ3228457.1"/>
    <property type="molecule type" value="Genomic_DNA"/>
</dbReference>
<sequence>MVFLSPRSASLYQLPDLVRNKDLFAYTNKEATEIVLCPVCNNRSSSKKSETLVPRRAKSAHVRNVQFRRIGSNDTLKVQRDEKICHMVNPRSTSILYSHAVSKKLSFYKNTNNRLLRLKNLSPRSTSLTLAIPKSPILISDKSNCSQNSRNLSNRNVSLNCHLRQRPSILRTSTRNNYFRSFSPIRTTSLGCNFKQEKSFYNFTSEARSYPNSNPICQILPERTTSLQCIYDNLCDEFVNAKGSVKNKDDDILSIERVRGSSSNSGK</sequence>